<sequence>MAKKTLLSEVNASVRAAEHLQDAPQYRAAIEQARMLARVIDEAVDTGTEAATKASFGPVPTLHKVLTGLGLTPEGAAKLNLQAEAEGDELDAILDDRRTLRSV</sequence>
<organism evidence="2 3">
    <name type="scientific">Rhodococcus spongiicola</name>
    <dbReference type="NCBI Taxonomy" id="2487352"/>
    <lineage>
        <taxon>Bacteria</taxon>
        <taxon>Bacillati</taxon>
        <taxon>Actinomycetota</taxon>
        <taxon>Actinomycetes</taxon>
        <taxon>Mycobacteriales</taxon>
        <taxon>Nocardiaceae</taxon>
        <taxon>Rhodococcus</taxon>
    </lineage>
</organism>
<dbReference type="OrthoDB" id="4773805at2"/>
<evidence type="ECO:0000313" key="2">
    <source>
        <dbReference type="EMBL" id="RVW06234.1"/>
    </source>
</evidence>
<dbReference type="Proteomes" id="UP000284333">
    <property type="component" value="Unassembled WGS sequence"/>
</dbReference>
<dbReference type="RefSeq" id="WP_127945185.1">
    <property type="nucleotide sequence ID" value="NZ_RKLN01000001.1"/>
</dbReference>
<dbReference type="InterPro" id="IPR057630">
    <property type="entry name" value="Terminase_6"/>
</dbReference>
<proteinExistence type="predicted"/>
<name>A0A3S3B9H1_9NOCA</name>
<keyword evidence="3" id="KW-1185">Reference proteome</keyword>
<evidence type="ECO:0000259" key="1">
    <source>
        <dbReference type="Pfam" id="PF23931"/>
    </source>
</evidence>
<comment type="caution">
    <text evidence="2">The sequence shown here is derived from an EMBL/GenBank/DDBJ whole genome shotgun (WGS) entry which is preliminary data.</text>
</comment>
<dbReference type="EMBL" id="RKLN01000001">
    <property type="protein sequence ID" value="RVW06234.1"/>
    <property type="molecule type" value="Genomic_DNA"/>
</dbReference>
<evidence type="ECO:0000313" key="3">
    <source>
        <dbReference type="Proteomes" id="UP000284333"/>
    </source>
</evidence>
<feature type="domain" description="Terminase small subunit actinomycetes phage-type" evidence="1">
    <location>
        <begin position="10"/>
        <end position="97"/>
    </location>
</feature>
<protein>
    <recommendedName>
        <fullName evidence="1">Terminase small subunit actinomycetes phage-type domain-containing protein</fullName>
    </recommendedName>
</protein>
<dbReference type="AlphaFoldDB" id="A0A3S3B9H1"/>
<gene>
    <name evidence="2" type="ORF">EF834_01910</name>
</gene>
<dbReference type="Pfam" id="PF23931">
    <property type="entry name" value="Terminase_6"/>
    <property type="match status" value="1"/>
</dbReference>
<accession>A0A3S3B9H1</accession>
<reference evidence="2 3" key="1">
    <citation type="submission" date="2018-11" db="EMBL/GenBank/DDBJ databases">
        <title>Rhodococcus spongicola sp. nov. and Rhodococcus xishaensis sp. nov. from marine sponges.</title>
        <authorList>
            <person name="Li L."/>
            <person name="Lin H.W."/>
        </authorList>
    </citation>
    <scope>NUCLEOTIDE SEQUENCE [LARGE SCALE GENOMIC DNA]</scope>
    <source>
        <strain evidence="2 3">LHW50502</strain>
    </source>
</reference>